<evidence type="ECO:0000256" key="7">
    <source>
        <dbReference type="ARBA" id="ARBA00022707"/>
    </source>
</evidence>
<dbReference type="EMBL" id="JQ811825">
    <property type="protein sequence ID" value="AFI98769.1"/>
    <property type="molecule type" value="Genomic_RNA"/>
</dbReference>
<keyword evidence="10" id="KW-1035">Host cytoplasm</keyword>
<dbReference type="GO" id="GO:0019062">
    <property type="term" value="P:virion attachment to host cell"/>
    <property type="evidence" value="ECO:0007669"/>
    <property type="project" value="UniProtKB-KW"/>
</dbReference>
<organism evidence="15 16">
    <name type="scientific">cosavirus A22</name>
    <dbReference type="NCBI Taxonomy" id="2757790"/>
    <lineage>
        <taxon>Viruses</taxon>
        <taxon>Riboviria</taxon>
        <taxon>Orthornavirae</taxon>
        <taxon>Pisuviricota</taxon>
        <taxon>Pisoniviricetes</taxon>
        <taxon>Picornavirales</taxon>
        <taxon>Picornaviridae</taxon>
        <taxon>Caphthovirinae</taxon>
        <taxon>Cosavirus</taxon>
        <taxon>Cosavirus asiani</taxon>
        <taxon>Cosavirus A</taxon>
    </lineage>
</organism>
<evidence type="ECO:0000256" key="12">
    <source>
        <dbReference type="ARBA" id="ARBA00023296"/>
    </source>
</evidence>
<accession>A0A7G0TT07</accession>
<evidence type="ECO:0000256" key="8">
    <source>
        <dbReference type="ARBA" id="ARBA00022804"/>
    </source>
</evidence>
<dbReference type="Gene3D" id="2.60.120.20">
    <property type="match status" value="2"/>
</dbReference>
<proteinExistence type="predicted"/>
<evidence type="ECO:0000256" key="10">
    <source>
        <dbReference type="ARBA" id="ARBA00023200"/>
    </source>
</evidence>
<comment type="subcellular location">
    <subcellularLocation>
        <location evidence="1">Host cytoplasm</location>
    </subcellularLocation>
    <subcellularLocation>
        <location evidence="2">Virion</location>
    </subcellularLocation>
</comment>
<dbReference type="InterPro" id="IPR033703">
    <property type="entry name" value="Rhv-like"/>
</dbReference>
<name>A0A7G0TT07_9PICO</name>
<feature type="domain" description="Picornavirus capsid" evidence="13">
    <location>
        <begin position="1"/>
        <end position="39"/>
    </location>
</feature>
<dbReference type="GO" id="GO:0046718">
    <property type="term" value="P:symbiont entry into host cell"/>
    <property type="evidence" value="ECO:0007669"/>
    <property type="project" value="UniProtKB-KW"/>
</dbReference>
<keyword evidence="12" id="KW-1160">Virus entry into host cell</keyword>
<dbReference type="GO" id="GO:0043657">
    <property type="term" value="C:host cell"/>
    <property type="evidence" value="ECO:0007669"/>
    <property type="project" value="UniProtKB-SubCell"/>
</dbReference>
<keyword evidence="9" id="KW-0946">Virion</keyword>
<keyword evidence="7" id="KW-0519">Myristate</keyword>
<reference evidence="15 16" key="1">
    <citation type="submission" date="2012-03" db="EMBL/GenBank/DDBJ databases">
        <title>Genetic Diversity of the Genus Cosavirus in the Family Picornaviridae: A New Species Recombination and 26 New Genotypes.</title>
        <authorList>
            <person name="Kapusinszky B."/>
            <person name="Phan T.G."/>
            <person name="Kapoor A."/>
            <person name="Delwart E.L."/>
        </authorList>
    </citation>
    <scope>NUCLEOTIDE SEQUENCE [LARGE SCALE GENOMIC DNA]</scope>
    <source>
        <strain evidence="15 16">NG295-1</strain>
    </source>
</reference>
<keyword evidence="11" id="KW-0449">Lipoprotein</keyword>
<evidence type="ECO:0000256" key="2">
    <source>
        <dbReference type="ARBA" id="ARBA00004328"/>
    </source>
</evidence>
<feature type="non-terminal residue" evidence="15">
    <location>
        <position position="304"/>
    </location>
</feature>
<feature type="domain" description="Picornavirus capsid VP1" evidence="14">
    <location>
        <begin position="91"/>
        <end position="302"/>
    </location>
</feature>
<evidence type="ECO:0000256" key="9">
    <source>
        <dbReference type="ARBA" id="ARBA00022844"/>
    </source>
</evidence>
<feature type="non-terminal residue" evidence="15">
    <location>
        <position position="1"/>
    </location>
</feature>
<dbReference type="Proteomes" id="UP000326676">
    <property type="component" value="Segment"/>
</dbReference>
<protein>
    <recommendedName>
        <fullName evidence="3">Genome polyprotein</fullName>
    </recommendedName>
</protein>
<evidence type="ECO:0000313" key="15">
    <source>
        <dbReference type="EMBL" id="AFI98769.1"/>
    </source>
</evidence>
<evidence type="ECO:0000259" key="13">
    <source>
        <dbReference type="Pfam" id="PF00073"/>
    </source>
</evidence>
<dbReference type="SUPFAM" id="SSF88633">
    <property type="entry name" value="Positive stranded ssRNA viruses"/>
    <property type="match status" value="1"/>
</dbReference>
<evidence type="ECO:0000256" key="5">
    <source>
        <dbReference type="ARBA" id="ARBA00022581"/>
    </source>
</evidence>
<dbReference type="GO" id="GO:0005198">
    <property type="term" value="F:structural molecule activity"/>
    <property type="evidence" value="ECO:0007669"/>
    <property type="project" value="InterPro"/>
</dbReference>
<evidence type="ECO:0000256" key="3">
    <source>
        <dbReference type="ARBA" id="ARBA00020107"/>
    </source>
</evidence>
<dbReference type="InterPro" id="IPR001676">
    <property type="entry name" value="Picornavirus_capsid"/>
</dbReference>
<evidence type="ECO:0000259" key="14">
    <source>
        <dbReference type="Pfam" id="PF22663"/>
    </source>
</evidence>
<evidence type="ECO:0000256" key="1">
    <source>
        <dbReference type="ARBA" id="ARBA00004192"/>
    </source>
</evidence>
<sequence>LGLQSTFNFVIPFISATDFRYNVVSVNSALNSDGWFTVWLMNPLTYPPSTPPTQQIAVMLSAGSDFSLRLPISPVYNQGLSAEDGPHDSVECGVTNNQDASLTGGHSVGLPTPHTRCSFFFDRYRFVGIVKSTDRNSPKPKSPLSSGKIMNLGQFYVSIQYRDQPEDMIGLTPVPNLNGVPISGFAMAIAPKSGKQALLVKGDPLLYRCCPSTYAKFDLEFTVVPPLNWNDDYIVHWYPPGAPVDNAEMMVGMTGTDGTAVLKDDGENLSAAVMSYNPTFYAKAPAKVSAVIPFCLPTSLLPLY</sequence>
<evidence type="ECO:0000313" key="16">
    <source>
        <dbReference type="Proteomes" id="UP000326676"/>
    </source>
</evidence>
<keyword evidence="4" id="KW-0167">Capsid protein</keyword>
<evidence type="ECO:0000256" key="4">
    <source>
        <dbReference type="ARBA" id="ARBA00022561"/>
    </source>
</evidence>
<evidence type="ECO:0000256" key="11">
    <source>
        <dbReference type="ARBA" id="ARBA00023288"/>
    </source>
</evidence>
<keyword evidence="6" id="KW-1143">T=pseudo3 icosahedral capsid protein</keyword>
<dbReference type="InterPro" id="IPR059138">
    <property type="entry name" value="Pico_VP1"/>
</dbReference>
<dbReference type="CDD" id="cd00205">
    <property type="entry name" value="rhv_like"/>
    <property type="match status" value="1"/>
</dbReference>
<dbReference type="InterPro" id="IPR029053">
    <property type="entry name" value="Viral_coat"/>
</dbReference>
<dbReference type="Pfam" id="PF22663">
    <property type="entry name" value="Rhv_5"/>
    <property type="match status" value="1"/>
</dbReference>
<keyword evidence="5" id="KW-0945">Host-virus interaction</keyword>
<evidence type="ECO:0000256" key="6">
    <source>
        <dbReference type="ARBA" id="ARBA00022706"/>
    </source>
</evidence>
<dbReference type="Pfam" id="PF00073">
    <property type="entry name" value="Rhv"/>
    <property type="match status" value="1"/>
</dbReference>
<dbReference type="GO" id="GO:0019028">
    <property type="term" value="C:viral capsid"/>
    <property type="evidence" value="ECO:0007669"/>
    <property type="project" value="UniProtKB-KW"/>
</dbReference>
<keyword evidence="8" id="KW-1161">Viral attachment to host cell</keyword>